<dbReference type="Proteomes" id="UP000322234">
    <property type="component" value="Unassembled WGS sequence"/>
</dbReference>
<evidence type="ECO:0000313" key="2">
    <source>
        <dbReference type="EMBL" id="MXQ94159.1"/>
    </source>
</evidence>
<evidence type="ECO:0000256" key="1">
    <source>
        <dbReference type="SAM" id="MobiDB-lite"/>
    </source>
</evidence>
<comment type="caution">
    <text evidence="2">The sequence shown here is derived from an EMBL/GenBank/DDBJ whole genome shotgun (WGS) entry which is preliminary data.</text>
</comment>
<evidence type="ECO:0000313" key="3">
    <source>
        <dbReference type="Proteomes" id="UP000322234"/>
    </source>
</evidence>
<organism evidence="2 3">
    <name type="scientific">Bos mutus</name>
    <name type="common">wild yak</name>
    <dbReference type="NCBI Taxonomy" id="72004"/>
    <lineage>
        <taxon>Eukaryota</taxon>
        <taxon>Metazoa</taxon>
        <taxon>Chordata</taxon>
        <taxon>Craniata</taxon>
        <taxon>Vertebrata</taxon>
        <taxon>Euteleostomi</taxon>
        <taxon>Mammalia</taxon>
        <taxon>Eutheria</taxon>
        <taxon>Laurasiatheria</taxon>
        <taxon>Artiodactyla</taxon>
        <taxon>Ruminantia</taxon>
        <taxon>Pecora</taxon>
        <taxon>Bovidae</taxon>
        <taxon>Bovinae</taxon>
        <taxon>Bos</taxon>
    </lineage>
</organism>
<feature type="compositionally biased region" description="Low complexity" evidence="1">
    <location>
        <begin position="12"/>
        <end position="26"/>
    </location>
</feature>
<name>A0A6B0RVL9_9CETA</name>
<keyword evidence="3" id="KW-1185">Reference proteome</keyword>
<reference evidence="2" key="1">
    <citation type="submission" date="2019-10" db="EMBL/GenBank/DDBJ databases">
        <title>The sequence and de novo assembly of the wild yak genome.</title>
        <authorList>
            <person name="Liu Y."/>
        </authorList>
    </citation>
    <scope>NUCLEOTIDE SEQUENCE [LARGE SCALE GENOMIC DNA]</scope>
    <source>
        <strain evidence="2">WY2019</strain>
    </source>
</reference>
<sequence>MRRDCVSPRGTSGPAGAASASHPGHGAAKDVVENPGLWVSESRRFVSRGPPGPSSRDRASPRRRRVVCGELPLTAHPTQPRGWIPVPTEEREDFRQTWTLLRFQPLPSARAHQTGLITNAPASRGFTVPTEPRERSPPPRPGGRSAAASSAFLCKGSRHLPPGTVCAVQQTLSSWLRASRPARLLQTFPA</sequence>
<gene>
    <name evidence="2" type="ORF">E5288_WYG010372</name>
</gene>
<protein>
    <submittedName>
        <fullName evidence="2">Uncharacterized protein</fullName>
    </submittedName>
</protein>
<feature type="region of interest" description="Disordered" evidence="1">
    <location>
        <begin position="1"/>
        <end position="87"/>
    </location>
</feature>
<dbReference type="EMBL" id="VBQZ03000106">
    <property type="protein sequence ID" value="MXQ94159.1"/>
    <property type="molecule type" value="Genomic_DNA"/>
</dbReference>
<dbReference type="AlphaFoldDB" id="A0A6B0RVL9"/>
<feature type="region of interest" description="Disordered" evidence="1">
    <location>
        <begin position="115"/>
        <end position="150"/>
    </location>
</feature>
<accession>A0A6B0RVL9</accession>
<proteinExistence type="predicted"/>